<evidence type="ECO:0000313" key="3">
    <source>
        <dbReference type="Proteomes" id="UP000014073"/>
    </source>
</evidence>
<dbReference type="Proteomes" id="UP000014073">
    <property type="component" value="Unassembled WGS sequence"/>
</dbReference>
<dbReference type="AlphaFoldDB" id="S0F6R6"/>
<evidence type="ECO:0008006" key="4">
    <source>
        <dbReference type="Google" id="ProtNLM"/>
    </source>
</evidence>
<evidence type="ECO:0000256" key="1">
    <source>
        <dbReference type="SAM" id="SignalP"/>
    </source>
</evidence>
<sequence length="399" mass="45575">MRTKVSFSWQALAVALTAVGMVSCSDTKNVMTDMPVIAERVQLPTGDLIACDLSKANDTVDIPLSLLTEELQVVKLDNRDEALVGGWVRTTVSDNYILVSNNKQVPYKLFKRNGEFVCSIGSYGQGPDEYMNTYAEQLDEKHNRIYILPWQSDRILVFDLKGNPQPNIPLGVRVGKGKFRVNTSDSTVTVTALPFESIINEVVWVQDMHGKRIQSVAPRHLTVPRDYSNEVYDARNTSDYDVMLCVIMPDTRPDSLYHYNYEKNQLEPKFTVRFNQDPIPWHGFYELPHHFIGDASFPVQVSKTSWTSSEPVCYIVDKETLKGNFMRLRNDYLNIPAPWISFSNGYHVANMEPLTLKDRLEKALEDKELSDEVRSRIQSLHDDIDENDNNIVLFAKLKN</sequence>
<feature type="signal peptide" evidence="1">
    <location>
        <begin position="1"/>
        <end position="20"/>
    </location>
</feature>
<dbReference type="PROSITE" id="PS51257">
    <property type="entry name" value="PROKAR_LIPOPROTEIN"/>
    <property type="match status" value="1"/>
</dbReference>
<dbReference type="EMBL" id="ACBW01000094">
    <property type="protein sequence ID" value="EEF75730.1"/>
    <property type="molecule type" value="Genomic_DNA"/>
</dbReference>
<keyword evidence="1" id="KW-0732">Signal</keyword>
<accession>S0F6R6</accession>
<dbReference type="GeneID" id="78404068"/>
<gene>
    <name evidence="2" type="ORF">BACCOPRO_01221</name>
</gene>
<dbReference type="RefSeq" id="WP_008141673.1">
    <property type="nucleotide sequence ID" value="NZ_EQ973635.1"/>
</dbReference>
<organism evidence="2 3">
    <name type="scientific">Phocaeicola coprophilus DSM 18228 = JCM 13818</name>
    <dbReference type="NCBI Taxonomy" id="547042"/>
    <lineage>
        <taxon>Bacteria</taxon>
        <taxon>Pseudomonadati</taxon>
        <taxon>Bacteroidota</taxon>
        <taxon>Bacteroidia</taxon>
        <taxon>Bacteroidales</taxon>
        <taxon>Bacteroidaceae</taxon>
        <taxon>Phocaeicola</taxon>
    </lineage>
</organism>
<dbReference type="STRING" id="547042.BACCOPRO_01221"/>
<keyword evidence="3" id="KW-1185">Reference proteome</keyword>
<evidence type="ECO:0000313" key="2">
    <source>
        <dbReference type="EMBL" id="EEF75730.1"/>
    </source>
</evidence>
<dbReference type="HOGENOM" id="CLU_036375_1_0_10"/>
<name>S0F6R6_9BACT</name>
<dbReference type="eggNOG" id="ENOG5030TXN">
    <property type="taxonomic scope" value="Bacteria"/>
</dbReference>
<feature type="chain" id="PRO_5004486093" description="6-bladed beta-propeller" evidence="1">
    <location>
        <begin position="21"/>
        <end position="399"/>
    </location>
</feature>
<reference evidence="2 3" key="1">
    <citation type="submission" date="2008-12" db="EMBL/GenBank/DDBJ databases">
        <authorList>
            <person name="Fulton L."/>
            <person name="Clifton S."/>
            <person name="Fulton B."/>
            <person name="Xu J."/>
            <person name="Minx P."/>
            <person name="Pepin K.H."/>
            <person name="Johnson M."/>
            <person name="Bhonagiri V."/>
            <person name="Nash W.E."/>
            <person name="Mardis E.R."/>
            <person name="Wilson R.K."/>
        </authorList>
    </citation>
    <scope>NUCLEOTIDE SEQUENCE [LARGE SCALE GENOMIC DNA]</scope>
    <source>
        <strain evidence="2 3">DSM 18228</strain>
    </source>
</reference>
<proteinExistence type="predicted"/>
<comment type="caution">
    <text evidence="2">The sequence shown here is derived from an EMBL/GenBank/DDBJ whole genome shotgun (WGS) entry which is preliminary data.</text>
</comment>
<protein>
    <recommendedName>
        <fullName evidence="4">6-bladed beta-propeller</fullName>
    </recommendedName>
</protein>
<dbReference type="Pfam" id="PF17170">
    <property type="entry name" value="DUF5128"/>
    <property type="match status" value="1"/>
</dbReference>